<feature type="non-terminal residue" evidence="2">
    <location>
        <position position="1"/>
    </location>
</feature>
<evidence type="ECO:0000259" key="1">
    <source>
        <dbReference type="Pfam" id="PF14200"/>
    </source>
</evidence>
<dbReference type="InterPro" id="IPR000772">
    <property type="entry name" value="Ricin_B_lectin"/>
</dbReference>
<dbReference type="Gene3D" id="2.80.10.50">
    <property type="match status" value="2"/>
</dbReference>
<accession>A0A820HLE7</accession>
<sequence length="315" mass="35618">YRTYKYELVDQALPDREGFFGLLRNNLTEKPSFRAVKNLISILNDKGSSFAPNALTYTLTGNFTNVRQLLFQKRNGDFYLMIWNEVSSWDVAHKFDLYSLPQQLQLSLQNDYILADATLYTFNNNADLQTINLSINNNQINFNATDTVSIIRLKNGTNSSSGTSTTAGTEIGGVYRITPKYAPQSGLYAIGDQNSAFVSQSQYSGGTNQQWIVESLTDGYYRIKNRAATRVLNVYGCNPNDGGVLQLYDWLDSDCQKWKFELLSNGYYRITPKHALNQSLDVQMCTTVGGIIVQQWSWSNSECQQWKLEKIGLAV</sequence>
<organism evidence="2 3">
    <name type="scientific">Adineta steineri</name>
    <dbReference type="NCBI Taxonomy" id="433720"/>
    <lineage>
        <taxon>Eukaryota</taxon>
        <taxon>Metazoa</taxon>
        <taxon>Spiralia</taxon>
        <taxon>Gnathifera</taxon>
        <taxon>Rotifera</taxon>
        <taxon>Eurotatoria</taxon>
        <taxon>Bdelloidea</taxon>
        <taxon>Adinetida</taxon>
        <taxon>Adinetidae</taxon>
        <taxon>Adineta</taxon>
    </lineage>
</organism>
<dbReference type="EMBL" id="CAJOAY010016188">
    <property type="protein sequence ID" value="CAF4298040.1"/>
    <property type="molecule type" value="Genomic_DNA"/>
</dbReference>
<dbReference type="Pfam" id="PF14200">
    <property type="entry name" value="RicinB_lectin_2"/>
    <property type="match status" value="2"/>
</dbReference>
<gene>
    <name evidence="2" type="ORF">OKA104_LOCUS46062</name>
</gene>
<evidence type="ECO:0000313" key="2">
    <source>
        <dbReference type="EMBL" id="CAF4298040.1"/>
    </source>
</evidence>
<name>A0A820HLE7_9BILA</name>
<dbReference type="PROSITE" id="PS50231">
    <property type="entry name" value="RICIN_B_LECTIN"/>
    <property type="match status" value="1"/>
</dbReference>
<proteinExistence type="predicted"/>
<comment type="caution">
    <text evidence="2">The sequence shown here is derived from an EMBL/GenBank/DDBJ whole genome shotgun (WGS) entry which is preliminary data.</text>
</comment>
<feature type="domain" description="Ricin B lectin" evidence="1">
    <location>
        <begin position="172"/>
        <end position="248"/>
    </location>
</feature>
<dbReference type="InterPro" id="IPR035992">
    <property type="entry name" value="Ricin_B-like_lectins"/>
</dbReference>
<dbReference type="Proteomes" id="UP000663881">
    <property type="component" value="Unassembled WGS sequence"/>
</dbReference>
<feature type="domain" description="Ricin B lectin" evidence="1">
    <location>
        <begin position="254"/>
        <end position="311"/>
    </location>
</feature>
<evidence type="ECO:0000313" key="3">
    <source>
        <dbReference type="Proteomes" id="UP000663881"/>
    </source>
</evidence>
<reference evidence="2" key="1">
    <citation type="submission" date="2021-02" db="EMBL/GenBank/DDBJ databases">
        <authorList>
            <person name="Nowell W R."/>
        </authorList>
    </citation>
    <scope>NUCLEOTIDE SEQUENCE</scope>
</reference>
<dbReference type="SUPFAM" id="SSF50370">
    <property type="entry name" value="Ricin B-like lectins"/>
    <property type="match status" value="1"/>
</dbReference>
<dbReference type="CDD" id="cd00161">
    <property type="entry name" value="beta-trefoil_Ricin-like"/>
    <property type="match status" value="1"/>
</dbReference>
<protein>
    <recommendedName>
        <fullName evidence="1">Ricin B lectin domain-containing protein</fullName>
    </recommendedName>
</protein>
<dbReference type="AlphaFoldDB" id="A0A820HLE7"/>